<dbReference type="KEGG" id="aup:AsAng_0035020"/>
<dbReference type="Proteomes" id="UP001060919">
    <property type="component" value="Chromosome"/>
</dbReference>
<gene>
    <name evidence="2" type="ORF">AsAng_0035020</name>
</gene>
<reference evidence="2" key="1">
    <citation type="submission" date="2022-09" db="EMBL/GenBank/DDBJ databases">
        <title>Aureispira anguillicida sp. nov., isolated from Leptocephalus of Japanese eel Anguilla japonica.</title>
        <authorList>
            <person name="Yuasa K."/>
            <person name="Mekata T."/>
            <person name="Ikunari K."/>
        </authorList>
    </citation>
    <scope>NUCLEOTIDE SEQUENCE</scope>
    <source>
        <strain evidence="2">EL160426</strain>
    </source>
</reference>
<evidence type="ECO:0000313" key="3">
    <source>
        <dbReference type="Proteomes" id="UP001060919"/>
    </source>
</evidence>
<keyword evidence="3" id="KW-1185">Reference proteome</keyword>
<protein>
    <submittedName>
        <fullName evidence="2">DUF262 domain-containing protein</fullName>
    </submittedName>
</protein>
<dbReference type="EMBL" id="AP026867">
    <property type="protein sequence ID" value="BDS12777.1"/>
    <property type="molecule type" value="Genomic_DNA"/>
</dbReference>
<dbReference type="RefSeq" id="WP_264788134.1">
    <property type="nucleotide sequence ID" value="NZ_AP026867.1"/>
</dbReference>
<evidence type="ECO:0000313" key="2">
    <source>
        <dbReference type="EMBL" id="BDS12777.1"/>
    </source>
</evidence>
<feature type="domain" description="GmrSD restriction endonucleases N-terminal" evidence="1">
    <location>
        <begin position="17"/>
        <end position="242"/>
    </location>
</feature>
<organism evidence="2 3">
    <name type="scientific">Aureispira anguillae</name>
    <dbReference type="NCBI Taxonomy" id="2864201"/>
    <lineage>
        <taxon>Bacteria</taxon>
        <taxon>Pseudomonadati</taxon>
        <taxon>Bacteroidota</taxon>
        <taxon>Saprospiria</taxon>
        <taxon>Saprospirales</taxon>
        <taxon>Saprospiraceae</taxon>
        <taxon>Aureispira</taxon>
    </lineage>
</organism>
<sequence length="770" mass="92035">MSTKTIWNLLNNQLDNSDIKRGILIPMIQRDYAQGRNNTKAEEIRKVFVSDLFERIIDVRDNNAPPLELDFIYGYIDSEAFIPLDGQQRLTTLYLLHWYLAYRQKLVSSYKESFTKFSYQTRKSSTNFFVEINKGLNDEDYEDIFTNNVSFRTVISNKNWYFIDWKYDLTVQSAITMLDEIHDMYTQKKYEIKFETLIKQESPSIVFNFLDIKNYGISDDLYIKMNARGKPLTNFENLKAELNKYLRESEFNDNYNYEIEHSEGRKFVNVETYFATKIDTSWTDYFWDLRNRKTNEFDDKLLNLLAFISINELIRINEVEADNCLNVFRAQPELTFYRFKTLKLLNEETIITFIEVLDLLISSNETVKKYLTANNKFIEKKDIINTIFNSFTIGDALYEVRLMFYAITKFLIANKESITSSELLRWDRLIKNLSNNDNYNKIKDLERNIAFIDELIANYNEDIYDTFLSITKNGFDAQQVKEEKLKIHLILKSQHWKDFIYEAEAHPYLNGQIMFSLSFAGIYDLYLENKLKWTDEEDLALFNKAKEYFEKFNVFFDDNGLREFPDEIFRRALLTKGDYLLYSRNWSFLINRHRDISWKRLLKESGNRTNQTYIPRVRYLKELFDEVNINEVNKSLSQMIKNHICDDWRKDFIETPSLLQKSKRMYIKFFNENQIYVLRTSKYNKYKDPHVQSVLLKDALEKIGFAASDIKLEFIESLSQYGISQIKRRKTKIVYNHDGTNKYLIKQKGKENKVFENQDDTLEYIKNCFS</sequence>
<dbReference type="Pfam" id="PF03235">
    <property type="entry name" value="GmrSD_N"/>
    <property type="match status" value="1"/>
</dbReference>
<name>A0A916DUK8_9BACT</name>
<accession>A0A916DUK8</accession>
<evidence type="ECO:0000259" key="1">
    <source>
        <dbReference type="Pfam" id="PF03235"/>
    </source>
</evidence>
<dbReference type="InterPro" id="IPR004919">
    <property type="entry name" value="GmrSD_N"/>
</dbReference>
<proteinExistence type="predicted"/>
<dbReference type="AlphaFoldDB" id="A0A916DUK8"/>